<dbReference type="SUPFAM" id="SSF51905">
    <property type="entry name" value="FAD/NAD(P)-binding domain"/>
    <property type="match status" value="1"/>
</dbReference>
<dbReference type="PANTHER" id="PTHR11787:SF4">
    <property type="entry name" value="CHM, RAB ESCORT PROTEIN 1"/>
    <property type="match status" value="1"/>
</dbReference>
<dbReference type="OrthoDB" id="9446342at2759"/>
<comment type="similarity">
    <text evidence="1">Belongs to the Rab GDI family.</text>
</comment>
<dbReference type="EMBL" id="SGPL01000387">
    <property type="protein sequence ID" value="THH13099.1"/>
    <property type="molecule type" value="Genomic_DNA"/>
</dbReference>
<reference evidence="3 4" key="1">
    <citation type="submission" date="2019-02" db="EMBL/GenBank/DDBJ databases">
        <title>Genome sequencing of the rare red list fungi Bondarzewia mesenterica.</title>
        <authorList>
            <person name="Buettner E."/>
            <person name="Kellner H."/>
        </authorList>
    </citation>
    <scope>NUCLEOTIDE SEQUENCE [LARGE SCALE GENOMIC DNA]</scope>
    <source>
        <strain evidence="3 4">DSM 108281</strain>
    </source>
</reference>
<organism evidence="3 4">
    <name type="scientific">Bondarzewia mesenterica</name>
    <dbReference type="NCBI Taxonomy" id="1095465"/>
    <lineage>
        <taxon>Eukaryota</taxon>
        <taxon>Fungi</taxon>
        <taxon>Dikarya</taxon>
        <taxon>Basidiomycota</taxon>
        <taxon>Agaricomycotina</taxon>
        <taxon>Agaricomycetes</taxon>
        <taxon>Russulales</taxon>
        <taxon>Bondarzewiaceae</taxon>
        <taxon>Bondarzewia</taxon>
    </lineage>
</organism>
<dbReference type="GO" id="GO:0005092">
    <property type="term" value="F:GDP-dissociation inhibitor activity"/>
    <property type="evidence" value="ECO:0007669"/>
    <property type="project" value="InterPro"/>
</dbReference>
<dbReference type="GO" id="GO:0016192">
    <property type="term" value="P:vesicle-mediated transport"/>
    <property type="evidence" value="ECO:0007669"/>
    <property type="project" value="TreeGrafter"/>
</dbReference>
<comment type="caution">
    <text evidence="3">The sequence shown here is derived from an EMBL/GenBank/DDBJ whole genome shotgun (WGS) entry which is preliminary data.</text>
</comment>
<evidence type="ECO:0000256" key="2">
    <source>
        <dbReference type="SAM" id="MobiDB-lite"/>
    </source>
</evidence>
<dbReference type="AlphaFoldDB" id="A0A4S4LLY6"/>
<proteinExistence type="inferred from homology"/>
<dbReference type="Proteomes" id="UP000310158">
    <property type="component" value="Unassembled WGS sequence"/>
</dbReference>
<dbReference type="Gene3D" id="1.10.405.10">
    <property type="entry name" value="Guanine Nucleotide Dissociation Inhibitor, domain 1"/>
    <property type="match status" value="1"/>
</dbReference>
<dbReference type="InterPro" id="IPR018203">
    <property type="entry name" value="GDP_dissociation_inhibitor"/>
</dbReference>
<evidence type="ECO:0000313" key="4">
    <source>
        <dbReference type="Proteomes" id="UP000310158"/>
    </source>
</evidence>
<dbReference type="PRINTS" id="PR00891">
    <property type="entry name" value="RABGDIREP"/>
</dbReference>
<dbReference type="SUPFAM" id="SSF54373">
    <property type="entry name" value="FAD-linked reductases, C-terminal domain"/>
    <property type="match status" value="1"/>
</dbReference>
<dbReference type="GO" id="GO:0007264">
    <property type="term" value="P:small GTPase-mediated signal transduction"/>
    <property type="evidence" value="ECO:0007669"/>
    <property type="project" value="InterPro"/>
</dbReference>
<keyword evidence="4" id="KW-1185">Reference proteome</keyword>
<gene>
    <name evidence="3" type="ORF">EW146_g7083</name>
</gene>
<dbReference type="Gene3D" id="3.50.50.60">
    <property type="entry name" value="FAD/NAD(P)-binding domain"/>
    <property type="match status" value="1"/>
</dbReference>
<feature type="compositionally biased region" description="Low complexity" evidence="2">
    <location>
        <begin position="342"/>
        <end position="351"/>
    </location>
</feature>
<feature type="region of interest" description="Disordered" evidence="2">
    <location>
        <begin position="232"/>
        <end position="259"/>
    </location>
</feature>
<dbReference type="PANTHER" id="PTHR11787">
    <property type="entry name" value="RAB GDP-DISSOCIATION INHIBITOR"/>
    <property type="match status" value="1"/>
</dbReference>
<evidence type="ECO:0000313" key="3">
    <source>
        <dbReference type="EMBL" id="THH13099.1"/>
    </source>
</evidence>
<accession>A0A4S4LLY6</accession>
<dbReference type="InterPro" id="IPR036188">
    <property type="entry name" value="FAD/NAD-bd_sf"/>
</dbReference>
<feature type="compositionally biased region" description="Low complexity" evidence="2">
    <location>
        <begin position="233"/>
        <end position="246"/>
    </location>
</feature>
<evidence type="ECO:0000256" key="1">
    <source>
        <dbReference type="ARBA" id="ARBA00005593"/>
    </source>
</evidence>
<feature type="compositionally biased region" description="Acidic residues" evidence="2">
    <location>
        <begin position="331"/>
        <end position="341"/>
    </location>
</feature>
<feature type="region of interest" description="Disordered" evidence="2">
    <location>
        <begin position="320"/>
        <end position="355"/>
    </location>
</feature>
<evidence type="ECO:0008006" key="5">
    <source>
        <dbReference type="Google" id="ProtNLM"/>
    </source>
</evidence>
<dbReference type="Pfam" id="PF00996">
    <property type="entry name" value="GDI"/>
    <property type="match status" value="2"/>
</dbReference>
<dbReference type="GO" id="GO:0005968">
    <property type="term" value="C:Rab-protein geranylgeranyltransferase complex"/>
    <property type="evidence" value="ECO:0007669"/>
    <property type="project" value="TreeGrafter"/>
</dbReference>
<sequence>MDAEGNFDVVILGTGLVESMTAAALSKAGFKVAHLDVNPYYGGDDASLSLDELARWADQRSSSEGNSDYLSAQRAKFTLLERVGVYDREAGIKNVPGSKEDIFKSKEMSLVAKRRLMRFLMFAAGDFEGKNELEGKNEAPFVEFLRTVWSLDQQVSEAIAYALAFCVSPEDHTLPALLRMRHYLRSSGRYGSSPFLAGHYGGSGEIAQGFCRVSAVNGGVYILDRKVKSVTRSPQPQAQAQSASASDGGPESNPAQNDRYTFELDDFPEPFTADFIISSSDLLPENLINEAFPLPSEGSAQPRSIARCIAIIDSPLQFPSVSLSEPATPPDEGEPGAETDTTETPTTSPAEKPVDTSVLIFPPSSLVGGSETNAVQAFVTGEGNMSAPKGKYIVYLSLPLPEASPSTLSPESMLEPYLEAILSLTQSSPTPDVPIARKPLFTLYYIQHPSPPLRASPSAPTGAPPTVFVPPPIATGLTESADAASVAAEALFFKAIESHRARHPEAWATPQVVGGETQIGSGGDVFEEITAFWPPLADAEQDDVEGW</sequence>
<name>A0A4S4LLY6_9AGAM</name>
<protein>
    <recommendedName>
        <fullName evidence="5">Rab proteins geranylgeranyltransferase</fullName>
    </recommendedName>
</protein>
<dbReference type="GO" id="GO:0005634">
    <property type="term" value="C:nucleus"/>
    <property type="evidence" value="ECO:0007669"/>
    <property type="project" value="TreeGrafter"/>
</dbReference>
<dbReference type="GO" id="GO:0005829">
    <property type="term" value="C:cytosol"/>
    <property type="evidence" value="ECO:0007669"/>
    <property type="project" value="TreeGrafter"/>
</dbReference>